<evidence type="ECO:0000313" key="2">
    <source>
        <dbReference type="Proteomes" id="UP000239001"/>
    </source>
</evidence>
<dbReference type="RefSeq" id="WP_106456758.1">
    <property type="nucleotide sequence ID" value="NZ_PXOH01000008.1"/>
</dbReference>
<gene>
    <name evidence="1" type="ORF">C7H19_10145</name>
</gene>
<dbReference type="AlphaFoldDB" id="A0A2T1LYP4"/>
<evidence type="ECO:0000313" key="1">
    <source>
        <dbReference type="EMBL" id="PSF37518.1"/>
    </source>
</evidence>
<dbReference type="InterPro" id="IPR043519">
    <property type="entry name" value="NT_sf"/>
</dbReference>
<evidence type="ECO:0008006" key="3">
    <source>
        <dbReference type="Google" id="ProtNLM"/>
    </source>
</evidence>
<name>A0A2T1LYP4_9CHRO</name>
<dbReference type="Proteomes" id="UP000239001">
    <property type="component" value="Unassembled WGS sequence"/>
</dbReference>
<reference evidence="1 2" key="2">
    <citation type="submission" date="2018-03" db="EMBL/GenBank/DDBJ databases">
        <authorList>
            <person name="Keele B.F."/>
        </authorList>
    </citation>
    <scope>NUCLEOTIDE SEQUENCE [LARGE SCALE GENOMIC DNA]</scope>
    <source>
        <strain evidence="1 2">CCALA 016</strain>
    </source>
</reference>
<sequence>MNNPVLNSILEEIKKLSFDEQLLLSKHLEHLTQHQDQSVIFRSRLAAIQSHKPEILNIASQYGISNIKIFSLTEDEGGRKNNEFDFLVDLQSEKTLLDLSGFMMDLRDLLSFQVFVFTKDSLKEVYRDKILQKAIKL</sequence>
<accession>A0A2T1LYP4</accession>
<comment type="caution">
    <text evidence="1">The sequence shown here is derived from an EMBL/GenBank/DDBJ whole genome shotgun (WGS) entry which is preliminary data.</text>
</comment>
<dbReference type="Gene3D" id="3.30.460.10">
    <property type="entry name" value="Beta Polymerase, domain 2"/>
    <property type="match status" value="1"/>
</dbReference>
<reference evidence="1 2" key="1">
    <citation type="submission" date="2018-03" db="EMBL/GenBank/DDBJ databases">
        <title>The ancient ancestry and fast evolution of plastids.</title>
        <authorList>
            <person name="Moore K.R."/>
            <person name="Magnabosco C."/>
            <person name="Momper L."/>
            <person name="Gold D.A."/>
            <person name="Bosak T."/>
            <person name="Fournier G.P."/>
        </authorList>
    </citation>
    <scope>NUCLEOTIDE SEQUENCE [LARGE SCALE GENOMIC DNA]</scope>
    <source>
        <strain evidence="1 2">CCALA 016</strain>
    </source>
</reference>
<dbReference type="OrthoDB" id="9803128at2"/>
<proteinExistence type="predicted"/>
<keyword evidence="2" id="KW-1185">Reference proteome</keyword>
<protein>
    <recommendedName>
        <fullName evidence="3">Nucleotidyltransferase</fullName>
    </recommendedName>
</protein>
<organism evidence="1 2">
    <name type="scientific">Aphanothece hegewaldii CCALA 016</name>
    <dbReference type="NCBI Taxonomy" id="2107694"/>
    <lineage>
        <taxon>Bacteria</taxon>
        <taxon>Bacillati</taxon>
        <taxon>Cyanobacteriota</taxon>
        <taxon>Cyanophyceae</taxon>
        <taxon>Oscillatoriophycideae</taxon>
        <taxon>Chroococcales</taxon>
        <taxon>Aphanothecaceae</taxon>
        <taxon>Aphanothece</taxon>
    </lineage>
</organism>
<dbReference type="EMBL" id="PXOH01000008">
    <property type="protein sequence ID" value="PSF37518.1"/>
    <property type="molecule type" value="Genomic_DNA"/>
</dbReference>